<comment type="caution">
    <text evidence="1">The sequence shown here is derived from an EMBL/GenBank/DDBJ whole genome shotgun (WGS) entry which is preliminary data.</text>
</comment>
<dbReference type="Proteomes" id="UP001168821">
    <property type="component" value="Unassembled WGS sequence"/>
</dbReference>
<keyword evidence="2" id="KW-1185">Reference proteome</keyword>
<evidence type="ECO:0000313" key="2">
    <source>
        <dbReference type="Proteomes" id="UP001168821"/>
    </source>
</evidence>
<reference evidence="1" key="1">
    <citation type="journal article" date="2023" name="G3 (Bethesda)">
        <title>Whole genome assemblies of Zophobas morio and Tenebrio molitor.</title>
        <authorList>
            <person name="Kaur S."/>
            <person name="Stinson S.A."/>
            <person name="diCenzo G.C."/>
        </authorList>
    </citation>
    <scope>NUCLEOTIDE SEQUENCE</scope>
    <source>
        <strain evidence="1">QUZm001</strain>
    </source>
</reference>
<gene>
    <name evidence="1" type="ORF">Zmor_019143</name>
</gene>
<accession>A0AA38HIX0</accession>
<proteinExistence type="predicted"/>
<sequence length="91" mass="10479">MVSRTRSLCHLKLLQWNAKGVHCKKDELLQLVAEWRCDCRVVKRDALESGAIGLYFATTQRAALTVFADATVKYLFWSAKIYRTTRLQSQT</sequence>
<name>A0AA38HIX0_9CUCU</name>
<dbReference type="EMBL" id="JALNTZ010000575">
    <property type="protein sequence ID" value="KAJ3632144.1"/>
    <property type="molecule type" value="Genomic_DNA"/>
</dbReference>
<dbReference type="AlphaFoldDB" id="A0AA38HIX0"/>
<organism evidence="1 2">
    <name type="scientific">Zophobas morio</name>
    <dbReference type="NCBI Taxonomy" id="2755281"/>
    <lineage>
        <taxon>Eukaryota</taxon>
        <taxon>Metazoa</taxon>
        <taxon>Ecdysozoa</taxon>
        <taxon>Arthropoda</taxon>
        <taxon>Hexapoda</taxon>
        <taxon>Insecta</taxon>
        <taxon>Pterygota</taxon>
        <taxon>Neoptera</taxon>
        <taxon>Endopterygota</taxon>
        <taxon>Coleoptera</taxon>
        <taxon>Polyphaga</taxon>
        <taxon>Cucujiformia</taxon>
        <taxon>Tenebrionidae</taxon>
        <taxon>Zophobas</taxon>
    </lineage>
</organism>
<protein>
    <submittedName>
        <fullName evidence="1">Uncharacterized protein</fullName>
    </submittedName>
</protein>
<evidence type="ECO:0000313" key="1">
    <source>
        <dbReference type="EMBL" id="KAJ3632144.1"/>
    </source>
</evidence>